<evidence type="ECO:0000313" key="3">
    <source>
        <dbReference type="Proteomes" id="UP001293254"/>
    </source>
</evidence>
<feature type="region of interest" description="Disordered" evidence="1">
    <location>
        <begin position="109"/>
        <end position="128"/>
    </location>
</feature>
<feature type="compositionally biased region" description="Basic and acidic residues" evidence="1">
    <location>
        <begin position="119"/>
        <end position="128"/>
    </location>
</feature>
<sequence length="128" mass="13821">MNRCRPRARSADNPPRLDEKIRLGIGLGKPNSPVNWAPDDKVSVEARGCKSAAHGESTECNCETGSATFGRTNCSDELNPVTSSRLVGAKDVSQTGIAKEADRLTINPTVGFRSGSGPHDWEFRLPDR</sequence>
<dbReference type="EMBL" id="JACGWO010000001">
    <property type="protein sequence ID" value="KAK4438767.1"/>
    <property type="molecule type" value="Genomic_DNA"/>
</dbReference>
<comment type="caution">
    <text evidence="2">The sequence shown here is derived from an EMBL/GenBank/DDBJ whole genome shotgun (WGS) entry which is preliminary data.</text>
</comment>
<keyword evidence="3" id="KW-1185">Reference proteome</keyword>
<protein>
    <submittedName>
        <fullName evidence="2">Uncharacterized protein</fullName>
    </submittedName>
</protein>
<reference evidence="2" key="2">
    <citation type="journal article" date="2024" name="Plant">
        <title>Genomic evolution and insights into agronomic trait innovations of Sesamum species.</title>
        <authorList>
            <person name="Miao H."/>
            <person name="Wang L."/>
            <person name="Qu L."/>
            <person name="Liu H."/>
            <person name="Sun Y."/>
            <person name="Le M."/>
            <person name="Wang Q."/>
            <person name="Wei S."/>
            <person name="Zheng Y."/>
            <person name="Lin W."/>
            <person name="Duan Y."/>
            <person name="Cao H."/>
            <person name="Xiong S."/>
            <person name="Wang X."/>
            <person name="Wei L."/>
            <person name="Li C."/>
            <person name="Ma Q."/>
            <person name="Ju M."/>
            <person name="Zhao R."/>
            <person name="Li G."/>
            <person name="Mu C."/>
            <person name="Tian Q."/>
            <person name="Mei H."/>
            <person name="Zhang T."/>
            <person name="Gao T."/>
            <person name="Zhang H."/>
        </authorList>
    </citation>
    <scope>NUCLEOTIDE SEQUENCE</scope>
    <source>
        <strain evidence="2">3651</strain>
    </source>
</reference>
<name>A0AAE2CY14_9LAMI</name>
<proteinExistence type="predicted"/>
<evidence type="ECO:0000256" key="1">
    <source>
        <dbReference type="SAM" id="MobiDB-lite"/>
    </source>
</evidence>
<dbReference type="AlphaFoldDB" id="A0AAE2CY14"/>
<feature type="region of interest" description="Disordered" evidence="1">
    <location>
        <begin position="1"/>
        <end position="39"/>
    </location>
</feature>
<evidence type="ECO:0000313" key="2">
    <source>
        <dbReference type="EMBL" id="KAK4438767.1"/>
    </source>
</evidence>
<reference evidence="2" key="1">
    <citation type="submission" date="2020-06" db="EMBL/GenBank/DDBJ databases">
        <authorList>
            <person name="Li T."/>
            <person name="Hu X."/>
            <person name="Zhang T."/>
            <person name="Song X."/>
            <person name="Zhang H."/>
            <person name="Dai N."/>
            <person name="Sheng W."/>
            <person name="Hou X."/>
            <person name="Wei L."/>
        </authorList>
    </citation>
    <scope>NUCLEOTIDE SEQUENCE</scope>
    <source>
        <strain evidence="2">3651</strain>
        <tissue evidence="2">Leaf</tissue>
    </source>
</reference>
<accession>A0AAE2CY14</accession>
<organism evidence="2 3">
    <name type="scientific">Sesamum alatum</name>
    <dbReference type="NCBI Taxonomy" id="300844"/>
    <lineage>
        <taxon>Eukaryota</taxon>
        <taxon>Viridiplantae</taxon>
        <taxon>Streptophyta</taxon>
        <taxon>Embryophyta</taxon>
        <taxon>Tracheophyta</taxon>
        <taxon>Spermatophyta</taxon>
        <taxon>Magnoliopsida</taxon>
        <taxon>eudicotyledons</taxon>
        <taxon>Gunneridae</taxon>
        <taxon>Pentapetalae</taxon>
        <taxon>asterids</taxon>
        <taxon>lamiids</taxon>
        <taxon>Lamiales</taxon>
        <taxon>Pedaliaceae</taxon>
        <taxon>Sesamum</taxon>
    </lineage>
</organism>
<dbReference type="Proteomes" id="UP001293254">
    <property type="component" value="Unassembled WGS sequence"/>
</dbReference>
<gene>
    <name evidence="2" type="ORF">Salat_0211300</name>
</gene>